<protein>
    <submittedName>
        <fullName evidence="2">Uncharacterized protein</fullName>
    </submittedName>
</protein>
<name>A0ABV8EMM4_9BACT</name>
<comment type="caution">
    <text evidence="2">The sequence shown here is derived from an EMBL/GenBank/DDBJ whole genome shotgun (WGS) entry which is preliminary data.</text>
</comment>
<evidence type="ECO:0000256" key="1">
    <source>
        <dbReference type="SAM" id="MobiDB-lite"/>
    </source>
</evidence>
<dbReference type="EMBL" id="JBHSAV010000032">
    <property type="protein sequence ID" value="MFC3976465.1"/>
    <property type="molecule type" value="Genomic_DNA"/>
</dbReference>
<evidence type="ECO:0000313" key="3">
    <source>
        <dbReference type="Proteomes" id="UP001595766"/>
    </source>
</evidence>
<keyword evidence="3" id="KW-1185">Reference proteome</keyword>
<evidence type="ECO:0000313" key="2">
    <source>
        <dbReference type="EMBL" id="MFC3976465.1"/>
    </source>
</evidence>
<feature type="compositionally biased region" description="Low complexity" evidence="1">
    <location>
        <begin position="8"/>
        <end position="22"/>
    </location>
</feature>
<proteinExistence type="predicted"/>
<reference evidence="3" key="1">
    <citation type="journal article" date="2019" name="Int. J. Syst. Evol. Microbiol.">
        <title>The Global Catalogue of Microorganisms (GCM) 10K type strain sequencing project: providing services to taxonomists for standard genome sequencing and annotation.</title>
        <authorList>
            <consortium name="The Broad Institute Genomics Platform"/>
            <consortium name="The Broad Institute Genome Sequencing Center for Infectious Disease"/>
            <person name="Wu L."/>
            <person name="Ma J."/>
        </authorList>
    </citation>
    <scope>NUCLEOTIDE SEQUENCE [LARGE SCALE GENOMIC DNA]</scope>
    <source>
        <strain evidence="3">CECT 8551</strain>
    </source>
</reference>
<sequence>MTSFFYGSKKSSNLSPSLPFSSGDSTNLKVFAKYEDQKSSKLNKGAFVASGAKDRLVNDLLEFSNVTSRNGGVNAITLISIIDIMAKNLQKRNAPEAYMGYALYSLSRKQSASGMQTATYMSLVSMF</sequence>
<organism evidence="2 3">
    <name type="scientific">Belliella kenyensis</name>
    <dbReference type="NCBI Taxonomy" id="1472724"/>
    <lineage>
        <taxon>Bacteria</taxon>
        <taxon>Pseudomonadati</taxon>
        <taxon>Bacteroidota</taxon>
        <taxon>Cytophagia</taxon>
        <taxon>Cytophagales</taxon>
        <taxon>Cyclobacteriaceae</taxon>
        <taxon>Belliella</taxon>
    </lineage>
</organism>
<dbReference type="Proteomes" id="UP001595766">
    <property type="component" value="Unassembled WGS sequence"/>
</dbReference>
<feature type="region of interest" description="Disordered" evidence="1">
    <location>
        <begin position="1"/>
        <end position="24"/>
    </location>
</feature>
<dbReference type="RefSeq" id="WP_241297692.1">
    <property type="nucleotide sequence ID" value="NZ_JAKZGR010000033.1"/>
</dbReference>
<accession>A0ABV8EMM4</accession>
<gene>
    <name evidence="2" type="ORF">ACFOUP_08765</name>
</gene>